<sequence>MQRVLDFSASIKKRRNLDQNRVKIDDLWKIPLQSVF</sequence>
<organism evidence="1">
    <name type="scientific">marine sediment metagenome</name>
    <dbReference type="NCBI Taxonomy" id="412755"/>
    <lineage>
        <taxon>unclassified sequences</taxon>
        <taxon>metagenomes</taxon>
        <taxon>ecological metagenomes</taxon>
    </lineage>
</organism>
<proteinExistence type="predicted"/>
<protein>
    <submittedName>
        <fullName evidence="1">Uncharacterized protein</fullName>
    </submittedName>
</protein>
<gene>
    <name evidence="1" type="ORF">LCGC14_2830730</name>
</gene>
<dbReference type="EMBL" id="LAZR01053902">
    <property type="protein sequence ID" value="KKK79712.1"/>
    <property type="molecule type" value="Genomic_DNA"/>
</dbReference>
<comment type="caution">
    <text evidence="1">The sequence shown here is derived from an EMBL/GenBank/DDBJ whole genome shotgun (WGS) entry which is preliminary data.</text>
</comment>
<evidence type="ECO:0000313" key="1">
    <source>
        <dbReference type="EMBL" id="KKK79712.1"/>
    </source>
</evidence>
<feature type="non-terminal residue" evidence="1">
    <location>
        <position position="36"/>
    </location>
</feature>
<reference evidence="1" key="1">
    <citation type="journal article" date="2015" name="Nature">
        <title>Complex archaea that bridge the gap between prokaryotes and eukaryotes.</title>
        <authorList>
            <person name="Spang A."/>
            <person name="Saw J.H."/>
            <person name="Jorgensen S.L."/>
            <person name="Zaremba-Niedzwiedzka K."/>
            <person name="Martijn J."/>
            <person name="Lind A.E."/>
            <person name="van Eijk R."/>
            <person name="Schleper C."/>
            <person name="Guy L."/>
            <person name="Ettema T.J."/>
        </authorList>
    </citation>
    <scope>NUCLEOTIDE SEQUENCE</scope>
</reference>
<name>A0A0F8YE50_9ZZZZ</name>
<dbReference type="AlphaFoldDB" id="A0A0F8YE50"/>
<accession>A0A0F8YE50</accession>